<proteinExistence type="predicted"/>
<feature type="region of interest" description="Disordered" evidence="1">
    <location>
        <begin position="93"/>
        <end position="283"/>
    </location>
</feature>
<evidence type="ECO:0000256" key="1">
    <source>
        <dbReference type="SAM" id="MobiDB-lite"/>
    </source>
</evidence>
<name>A0A1X6PJ73_PORUM</name>
<keyword evidence="3" id="KW-1185">Reference proteome</keyword>
<feature type="compositionally biased region" description="Basic residues" evidence="1">
    <location>
        <begin position="130"/>
        <end position="149"/>
    </location>
</feature>
<accession>A0A1X6PJ73</accession>
<feature type="compositionally biased region" description="Low complexity" evidence="1">
    <location>
        <begin position="166"/>
        <end position="175"/>
    </location>
</feature>
<dbReference type="Proteomes" id="UP000218209">
    <property type="component" value="Unassembled WGS sequence"/>
</dbReference>
<organism evidence="2 3">
    <name type="scientific">Porphyra umbilicalis</name>
    <name type="common">Purple laver</name>
    <name type="synonym">Red alga</name>
    <dbReference type="NCBI Taxonomy" id="2786"/>
    <lineage>
        <taxon>Eukaryota</taxon>
        <taxon>Rhodophyta</taxon>
        <taxon>Bangiophyceae</taxon>
        <taxon>Bangiales</taxon>
        <taxon>Bangiaceae</taxon>
        <taxon>Porphyra</taxon>
    </lineage>
</organism>
<evidence type="ECO:0000313" key="2">
    <source>
        <dbReference type="EMBL" id="OSX80902.1"/>
    </source>
</evidence>
<reference evidence="2 3" key="1">
    <citation type="submission" date="2017-03" db="EMBL/GenBank/DDBJ databases">
        <title>WGS assembly of Porphyra umbilicalis.</title>
        <authorList>
            <person name="Brawley S.H."/>
            <person name="Blouin N.A."/>
            <person name="Ficko-Blean E."/>
            <person name="Wheeler G.L."/>
            <person name="Lohr M."/>
            <person name="Goodson H.V."/>
            <person name="Jenkins J.W."/>
            <person name="Blaby-Haas C.E."/>
            <person name="Helliwell K.E."/>
            <person name="Chan C."/>
            <person name="Marriage T."/>
            <person name="Bhattacharya D."/>
            <person name="Klein A.S."/>
            <person name="Badis Y."/>
            <person name="Brodie J."/>
            <person name="Cao Y."/>
            <person name="Collen J."/>
            <person name="Dittami S.M."/>
            <person name="Gachon C.M."/>
            <person name="Green B.R."/>
            <person name="Karpowicz S."/>
            <person name="Kim J.W."/>
            <person name="Kudahl U."/>
            <person name="Lin S."/>
            <person name="Michel G."/>
            <person name="Mittag M."/>
            <person name="Olson B.J."/>
            <person name="Pangilinan J."/>
            <person name="Peng Y."/>
            <person name="Qiu H."/>
            <person name="Shu S."/>
            <person name="Singer J.T."/>
            <person name="Smith A.G."/>
            <person name="Sprecher B.N."/>
            <person name="Wagner V."/>
            <person name="Wang W."/>
            <person name="Wang Z.-Y."/>
            <person name="Yan J."/>
            <person name="Yarish C."/>
            <person name="Zoeuner-Riek S."/>
            <person name="Zhuang Y."/>
            <person name="Zou Y."/>
            <person name="Lindquist E.A."/>
            <person name="Grimwood J."/>
            <person name="Barry K."/>
            <person name="Rokhsar D.S."/>
            <person name="Schmutz J."/>
            <person name="Stiller J.W."/>
            <person name="Grossman A.R."/>
            <person name="Prochnik S.E."/>
        </authorList>
    </citation>
    <scope>NUCLEOTIDE SEQUENCE [LARGE SCALE GENOMIC DNA]</scope>
    <source>
        <strain evidence="2">4086291</strain>
    </source>
</reference>
<feature type="region of interest" description="Disordered" evidence="1">
    <location>
        <begin position="1"/>
        <end position="55"/>
    </location>
</feature>
<evidence type="ECO:0000313" key="3">
    <source>
        <dbReference type="Proteomes" id="UP000218209"/>
    </source>
</evidence>
<feature type="compositionally biased region" description="Basic residues" evidence="1">
    <location>
        <begin position="199"/>
        <end position="211"/>
    </location>
</feature>
<feature type="compositionally biased region" description="Basic residues" evidence="1">
    <location>
        <begin position="220"/>
        <end position="229"/>
    </location>
</feature>
<sequence>MWATPRGGRRAAPGGRGGDPRARSRGGAASGGGTGGNRGVGWRGGGGRGGHPRPCALRRRLGGGEDAVPVGALVLVGIGHRCERHHVRGSVPRHVSVGRQHRTRRGARFPPVGARGGRRGVGTPPPFPARRTHPIVVGRRRARRGRQRVGHLPPLHALTGRGGGPTPQRQRPVGRALPPPPPPAPCVQLHAEARERALPPRRPRVGRRPRPRPPPDRRQQQRRRHICKHTHAEEGAEPPETVFGVGEHRRVGGGAAPTPTAALGVGGGEAGAPPPGLASLRYA</sequence>
<gene>
    <name evidence="2" type="ORF">BU14_0031s0072</name>
</gene>
<protein>
    <submittedName>
        <fullName evidence="2">Uncharacterized protein</fullName>
    </submittedName>
</protein>
<dbReference type="EMBL" id="KV918767">
    <property type="protein sequence ID" value="OSX80902.1"/>
    <property type="molecule type" value="Genomic_DNA"/>
</dbReference>
<feature type="compositionally biased region" description="Gly residues" evidence="1">
    <location>
        <begin position="28"/>
        <end position="49"/>
    </location>
</feature>
<dbReference type="AlphaFoldDB" id="A0A1X6PJ73"/>